<keyword evidence="3" id="KW-1185">Reference proteome</keyword>
<dbReference type="GeneID" id="86050244"/>
<comment type="caution">
    <text evidence="2">The sequence shown here is derived from an EMBL/GenBank/DDBJ whole genome shotgun (WGS) entry which is preliminary data.</text>
</comment>
<dbReference type="EMBL" id="AFBN01000071">
    <property type="protein sequence ID" value="EGF54732.1"/>
    <property type="molecule type" value="Genomic_DNA"/>
</dbReference>
<evidence type="ECO:0000313" key="2">
    <source>
        <dbReference type="EMBL" id="EGF54732.1"/>
    </source>
</evidence>
<name>F3PVJ5_9BACE</name>
<dbReference type="RefSeq" id="WP_009126012.1">
    <property type="nucleotide sequence ID" value="NZ_GL882666.1"/>
</dbReference>
<reference evidence="2 3" key="1">
    <citation type="submission" date="2011-02" db="EMBL/GenBank/DDBJ databases">
        <authorList>
            <person name="Weinstock G."/>
            <person name="Sodergren E."/>
            <person name="Clifton S."/>
            <person name="Fulton L."/>
            <person name="Fulton B."/>
            <person name="Courtney L."/>
            <person name="Fronick C."/>
            <person name="Harrison M."/>
            <person name="Strong C."/>
            <person name="Farmer C."/>
            <person name="Delahaunty K."/>
            <person name="Markovic C."/>
            <person name="Hall O."/>
            <person name="Minx P."/>
            <person name="Tomlinson C."/>
            <person name="Mitreva M."/>
            <person name="Hou S."/>
            <person name="Chen J."/>
            <person name="Wollam A."/>
            <person name="Pepin K.H."/>
            <person name="Johnson M."/>
            <person name="Bhonagiri V."/>
            <person name="Zhang X."/>
            <person name="Suruliraj S."/>
            <person name="Warren W."/>
            <person name="Chinwalla A."/>
            <person name="Mardis E.R."/>
            <person name="Wilson R.K."/>
        </authorList>
    </citation>
    <scope>NUCLEOTIDE SEQUENCE [LARGE SCALE GENOMIC DNA]</scope>
    <source>
        <strain evidence="2 3">YIT 12057</strain>
    </source>
</reference>
<keyword evidence="1" id="KW-0732">Signal</keyword>
<proteinExistence type="predicted"/>
<feature type="chain" id="PRO_5003301843" evidence="1">
    <location>
        <begin position="24"/>
        <end position="148"/>
    </location>
</feature>
<dbReference type="AlphaFoldDB" id="F3PVJ5"/>
<dbReference type="Proteomes" id="UP000003416">
    <property type="component" value="Unassembled WGS sequence"/>
</dbReference>
<gene>
    <name evidence="2" type="ORF">HMPREF9446_02773</name>
</gene>
<dbReference type="STRING" id="763034.HMPREF9446_02773"/>
<feature type="signal peptide" evidence="1">
    <location>
        <begin position="1"/>
        <end position="23"/>
    </location>
</feature>
<accession>F3PVJ5</accession>
<protein>
    <submittedName>
        <fullName evidence="2">Conserved domain protein</fullName>
    </submittedName>
</protein>
<sequence length="148" mass="16952">MKGTLFIAAITILCCLPASSLHAKKKIITLTEHFTTDNKIKWDEEERSLIGNIPFILHNQNIFYIYSGVLLEEAKLTIKDKYNHIVYTTIETMLPHEENVFILNIEKGNYTRVFLNGQPVPFQGLCSVKFQGFGAECGSTKYFFRVNL</sequence>
<organism evidence="2 3">
    <name type="scientific">Bacteroides fluxus YIT 12057</name>
    <dbReference type="NCBI Taxonomy" id="763034"/>
    <lineage>
        <taxon>Bacteria</taxon>
        <taxon>Pseudomonadati</taxon>
        <taxon>Bacteroidota</taxon>
        <taxon>Bacteroidia</taxon>
        <taxon>Bacteroidales</taxon>
        <taxon>Bacteroidaceae</taxon>
        <taxon>Bacteroides</taxon>
    </lineage>
</organism>
<evidence type="ECO:0000313" key="3">
    <source>
        <dbReference type="Proteomes" id="UP000003416"/>
    </source>
</evidence>
<evidence type="ECO:0000256" key="1">
    <source>
        <dbReference type="SAM" id="SignalP"/>
    </source>
</evidence>
<dbReference type="HOGENOM" id="CLU_1755170_0_0_10"/>